<keyword evidence="3" id="KW-0378">Hydrolase</keyword>
<evidence type="ECO:0000313" key="6">
    <source>
        <dbReference type="EMBL" id="SDJ86865.1"/>
    </source>
</evidence>
<dbReference type="PROSITE" id="PS01133">
    <property type="entry name" value="UPF0017"/>
    <property type="match status" value="1"/>
</dbReference>
<dbReference type="InterPro" id="IPR029058">
    <property type="entry name" value="AB_hydrolase_fold"/>
</dbReference>
<gene>
    <name evidence="6" type="ORF">SAMN05421823_101296</name>
</gene>
<dbReference type="EMBL" id="FNFO01000001">
    <property type="protein sequence ID" value="SDJ86865.1"/>
    <property type="molecule type" value="Genomic_DNA"/>
</dbReference>
<evidence type="ECO:0000313" key="7">
    <source>
        <dbReference type="Proteomes" id="UP000198510"/>
    </source>
</evidence>
<keyword evidence="2" id="KW-0719">Serine esterase</keyword>
<evidence type="ECO:0000256" key="2">
    <source>
        <dbReference type="ARBA" id="ARBA00022487"/>
    </source>
</evidence>
<dbReference type="STRING" id="1075417.SAMN05421823_101296"/>
<dbReference type="AlphaFoldDB" id="A0A1G8XAI6"/>
<dbReference type="Pfam" id="PF00561">
    <property type="entry name" value="Abhydrolase_1"/>
    <property type="match status" value="1"/>
</dbReference>
<dbReference type="Gene3D" id="3.40.50.1820">
    <property type="entry name" value="alpha/beta hydrolase"/>
    <property type="match status" value="1"/>
</dbReference>
<dbReference type="OrthoDB" id="332676at2"/>
<feature type="active site" description="Charge relay system" evidence="4">
    <location>
        <position position="144"/>
    </location>
</feature>
<keyword evidence="7" id="KW-1185">Reference proteome</keyword>
<organism evidence="6 7">
    <name type="scientific">Catalinimonas alkaloidigena</name>
    <dbReference type="NCBI Taxonomy" id="1075417"/>
    <lineage>
        <taxon>Bacteria</taxon>
        <taxon>Pseudomonadati</taxon>
        <taxon>Bacteroidota</taxon>
        <taxon>Cytophagia</taxon>
        <taxon>Cytophagales</taxon>
        <taxon>Catalimonadaceae</taxon>
        <taxon>Catalinimonas</taxon>
    </lineage>
</organism>
<protein>
    <recommendedName>
        <fullName evidence="5">AB hydrolase-1 domain-containing protein</fullName>
    </recommendedName>
</protein>
<dbReference type="GO" id="GO:0034338">
    <property type="term" value="F:short-chain carboxylesterase activity"/>
    <property type="evidence" value="ECO:0007669"/>
    <property type="project" value="TreeGrafter"/>
</dbReference>
<evidence type="ECO:0000256" key="4">
    <source>
        <dbReference type="PIRSR" id="PIRSR005211-1"/>
    </source>
</evidence>
<feature type="domain" description="AB hydrolase-1" evidence="5">
    <location>
        <begin position="67"/>
        <end position="303"/>
    </location>
</feature>
<dbReference type="RefSeq" id="WP_089678187.1">
    <property type="nucleotide sequence ID" value="NZ_FNFO01000001.1"/>
</dbReference>
<proteinExistence type="inferred from homology"/>
<reference evidence="6 7" key="1">
    <citation type="submission" date="2016-10" db="EMBL/GenBank/DDBJ databases">
        <authorList>
            <person name="de Groot N.N."/>
        </authorList>
    </citation>
    <scope>NUCLEOTIDE SEQUENCE [LARGE SCALE GENOMIC DNA]</scope>
    <source>
        <strain evidence="6 7">DSM 25186</strain>
    </source>
</reference>
<dbReference type="GO" id="GO:0047372">
    <property type="term" value="F:monoacylglycerol lipase activity"/>
    <property type="evidence" value="ECO:0007669"/>
    <property type="project" value="TreeGrafter"/>
</dbReference>
<dbReference type="SUPFAM" id="SSF53474">
    <property type="entry name" value="alpha/beta-Hydrolases"/>
    <property type="match status" value="1"/>
</dbReference>
<dbReference type="PANTHER" id="PTHR10794">
    <property type="entry name" value="ABHYDROLASE DOMAIN-CONTAINING PROTEIN"/>
    <property type="match status" value="1"/>
</dbReference>
<feature type="active site" description="Charge relay system" evidence="4">
    <location>
        <position position="271"/>
    </location>
</feature>
<dbReference type="InterPro" id="IPR050960">
    <property type="entry name" value="AB_hydrolase_4_sf"/>
</dbReference>
<dbReference type="InterPro" id="IPR000952">
    <property type="entry name" value="AB_hydrolase_4_CS"/>
</dbReference>
<name>A0A1G8XAI6_9BACT</name>
<dbReference type="InterPro" id="IPR012020">
    <property type="entry name" value="ABHD4"/>
</dbReference>
<feature type="active site" description="Charge relay system" evidence="4">
    <location>
        <position position="300"/>
    </location>
</feature>
<comment type="similarity">
    <text evidence="1">Belongs to the AB hydrolase superfamily. AB hydrolase 4 family.</text>
</comment>
<evidence type="ECO:0000259" key="5">
    <source>
        <dbReference type="Pfam" id="PF00561"/>
    </source>
</evidence>
<dbReference type="PIRSF" id="PIRSF005211">
    <property type="entry name" value="Ab_hydro_YheT"/>
    <property type="match status" value="1"/>
</dbReference>
<dbReference type="InterPro" id="IPR000073">
    <property type="entry name" value="AB_hydrolase_1"/>
</dbReference>
<sequence length="335" mass="38178">MPIVSLSDYRSPAFLFNGHLQTILPALFRRVADVQYERERITTPDQDFLDLDWSLATPGKRARSLAILCHGLEGNSTRPYMLGMVRAFNQQGWDALAWNFRSCSEEMNHLPCFYHSGATHDLDHVVQHALTENAYERVVLVGFSLGGNLVLKYVGERGDHLPTAVERAMVFSVPCDLGASARQIARRDNYVYMSRFLSSLRQKIDNKSQQQPGKLSPTHLRDIRTLEEFDDKYTAPLHGFRSARDYYQKCSSRHYLGGIRIPTLIVNAKNDPFLSLECYPTEEAKNHPYVFLEIPNTGGHCGFCLDHLQGNYWSEQRALQFLETHVAQPAQAAWV</sequence>
<evidence type="ECO:0000256" key="3">
    <source>
        <dbReference type="ARBA" id="ARBA00022801"/>
    </source>
</evidence>
<dbReference type="Proteomes" id="UP000198510">
    <property type="component" value="Unassembled WGS sequence"/>
</dbReference>
<dbReference type="PANTHER" id="PTHR10794:SF94">
    <property type="entry name" value="ESTERASE YHET-RELATED"/>
    <property type="match status" value="1"/>
</dbReference>
<accession>A0A1G8XAI6</accession>
<evidence type="ECO:0000256" key="1">
    <source>
        <dbReference type="ARBA" id="ARBA00010884"/>
    </source>
</evidence>